<name>A0A1L5F883_CLOKL</name>
<dbReference type="NCBIfam" id="TIGR01683">
    <property type="entry name" value="thiS"/>
    <property type="match status" value="1"/>
</dbReference>
<dbReference type="InterPro" id="IPR010035">
    <property type="entry name" value="Thi_S"/>
</dbReference>
<organism evidence="1 2">
    <name type="scientific">Clostridium kluyveri</name>
    <dbReference type="NCBI Taxonomy" id="1534"/>
    <lineage>
        <taxon>Bacteria</taxon>
        <taxon>Bacillati</taxon>
        <taxon>Bacillota</taxon>
        <taxon>Clostridia</taxon>
        <taxon>Eubacteriales</taxon>
        <taxon>Clostridiaceae</taxon>
        <taxon>Clostridium</taxon>
    </lineage>
</organism>
<dbReference type="Proteomes" id="UP000184604">
    <property type="component" value="Chromosome"/>
</dbReference>
<dbReference type="SUPFAM" id="SSF54285">
    <property type="entry name" value="MoaD/ThiS"/>
    <property type="match status" value="1"/>
</dbReference>
<proteinExistence type="predicted"/>
<dbReference type="CDD" id="cd00565">
    <property type="entry name" value="Ubl_ThiS"/>
    <property type="match status" value="1"/>
</dbReference>
<dbReference type="Gene3D" id="3.10.20.30">
    <property type="match status" value="1"/>
</dbReference>
<evidence type="ECO:0000313" key="1">
    <source>
        <dbReference type="EMBL" id="APM39231.1"/>
    </source>
</evidence>
<reference evidence="1 2" key="1">
    <citation type="submission" date="2016-12" db="EMBL/GenBank/DDBJ databases">
        <title>Complete genome sequence of Clostridium kluyveri JZZ isolated from the pit mud of a Chinese flavor liquor-making factory.</title>
        <authorList>
            <person name="Wang Y."/>
        </authorList>
    </citation>
    <scope>NUCLEOTIDE SEQUENCE [LARGE SCALE GENOMIC DNA]</scope>
    <source>
        <strain evidence="1 2">JZZ</strain>
    </source>
</reference>
<dbReference type="Pfam" id="PF02597">
    <property type="entry name" value="ThiS"/>
    <property type="match status" value="1"/>
</dbReference>
<accession>A0A1L5F883</accession>
<dbReference type="RefSeq" id="WP_073538865.1">
    <property type="nucleotide sequence ID" value="NZ_CP018335.1"/>
</dbReference>
<dbReference type="PANTHER" id="PTHR34472">
    <property type="entry name" value="SULFUR CARRIER PROTEIN THIS"/>
    <property type="match status" value="1"/>
</dbReference>
<sequence length="71" mass="7972">MNIKINGDPKEVKDGLTVTELLKIENVEMPDMVSVQLNDEFVDRANFSTTVVKENDKIDFLYFMGGGTFGL</sequence>
<gene>
    <name evidence="1" type="ORF">BS101_10975</name>
</gene>
<dbReference type="InterPro" id="IPR012675">
    <property type="entry name" value="Beta-grasp_dom_sf"/>
</dbReference>
<dbReference type="InterPro" id="IPR003749">
    <property type="entry name" value="ThiS/MoaD-like"/>
</dbReference>
<dbReference type="OrthoDB" id="9810692at2"/>
<dbReference type="InterPro" id="IPR016155">
    <property type="entry name" value="Mopterin_synth/thiamin_S_b"/>
</dbReference>
<dbReference type="PANTHER" id="PTHR34472:SF1">
    <property type="entry name" value="SULFUR CARRIER PROTEIN THIS"/>
    <property type="match status" value="1"/>
</dbReference>
<protein>
    <submittedName>
        <fullName evidence="1">Thiamine biosynthesis protein ThiS</fullName>
    </submittedName>
</protein>
<dbReference type="EMBL" id="CP018335">
    <property type="protein sequence ID" value="APM39231.1"/>
    <property type="molecule type" value="Genomic_DNA"/>
</dbReference>
<dbReference type="AlphaFoldDB" id="A0A1L5F883"/>
<evidence type="ECO:0000313" key="2">
    <source>
        <dbReference type="Proteomes" id="UP000184604"/>
    </source>
</evidence>